<name>A0A7J0D5W4_STRMI</name>
<evidence type="ECO:0000313" key="2">
    <source>
        <dbReference type="Proteomes" id="UP000498740"/>
    </source>
</evidence>
<organism evidence="1 2">
    <name type="scientific">Streptomyces microflavus</name>
    <name type="common">Streptomyces lipmanii</name>
    <dbReference type="NCBI Taxonomy" id="1919"/>
    <lineage>
        <taxon>Bacteria</taxon>
        <taxon>Bacillati</taxon>
        <taxon>Actinomycetota</taxon>
        <taxon>Actinomycetes</taxon>
        <taxon>Kitasatosporales</taxon>
        <taxon>Streptomycetaceae</taxon>
        <taxon>Streptomyces</taxon>
    </lineage>
</organism>
<dbReference type="AlphaFoldDB" id="A0A7J0D5W4"/>
<dbReference type="Proteomes" id="UP000498740">
    <property type="component" value="Unassembled WGS sequence"/>
</dbReference>
<dbReference type="EMBL" id="BLWD01000004">
    <property type="protein sequence ID" value="GFN10133.1"/>
    <property type="molecule type" value="Genomic_DNA"/>
</dbReference>
<evidence type="ECO:0000313" key="1">
    <source>
        <dbReference type="EMBL" id="GFN10133.1"/>
    </source>
</evidence>
<sequence>MVREPAPHVVAVVAGQRADQGAVDRGVPGHVGADPRVGVRGEGVTSFEPGLPHLTNGVPAEEALGFVHHGTGAGDVAFLRFLEDELGICLSFEETEAELSSAAFPHAADG</sequence>
<reference evidence="1 2" key="1">
    <citation type="submission" date="2020-05" db="EMBL/GenBank/DDBJ databases">
        <title>Whole genome shotgun sequence of Streptomyces microflavus NBRC 13062.</title>
        <authorList>
            <person name="Komaki H."/>
            <person name="Tamura T."/>
        </authorList>
    </citation>
    <scope>NUCLEOTIDE SEQUENCE [LARGE SCALE GENOMIC DNA]</scope>
    <source>
        <strain evidence="1 2">NBRC 13062</strain>
    </source>
</reference>
<protein>
    <submittedName>
        <fullName evidence="1">Uncharacterized protein</fullName>
    </submittedName>
</protein>
<comment type="caution">
    <text evidence="1">The sequence shown here is derived from an EMBL/GenBank/DDBJ whole genome shotgun (WGS) entry which is preliminary data.</text>
</comment>
<proteinExistence type="predicted"/>
<accession>A0A7J0D5W4</accession>
<gene>
    <name evidence="1" type="ORF">Smic_86890</name>
</gene>